<evidence type="ECO:0000313" key="1">
    <source>
        <dbReference type="EMBL" id="GAA0480736.1"/>
    </source>
</evidence>
<dbReference type="SUPFAM" id="SSF160631">
    <property type="entry name" value="SMI1/KNR4-like"/>
    <property type="match status" value="1"/>
</dbReference>
<evidence type="ECO:0000313" key="2">
    <source>
        <dbReference type="Proteomes" id="UP001500713"/>
    </source>
</evidence>
<dbReference type="NCBIfam" id="NF038335">
    <property type="entry name" value="YPO0640_fam"/>
    <property type="match status" value="1"/>
</dbReference>
<dbReference type="EMBL" id="BAAAEM010000003">
    <property type="protein sequence ID" value="GAA0480736.1"/>
    <property type="molecule type" value="Genomic_DNA"/>
</dbReference>
<gene>
    <name evidence="1" type="ORF">GCM10009096_23530</name>
</gene>
<keyword evidence="2" id="KW-1185">Reference proteome</keyword>
<dbReference type="RefSeq" id="WP_229953589.1">
    <property type="nucleotide sequence ID" value="NZ_BAAAEM010000003.1"/>
</dbReference>
<accession>A0ABP3KII1</accession>
<reference evidence="2" key="1">
    <citation type="journal article" date="2019" name="Int. J. Syst. Evol. Microbiol.">
        <title>The Global Catalogue of Microorganisms (GCM) 10K type strain sequencing project: providing services to taxonomists for standard genome sequencing and annotation.</title>
        <authorList>
            <consortium name="The Broad Institute Genomics Platform"/>
            <consortium name="The Broad Institute Genome Sequencing Center for Infectious Disease"/>
            <person name="Wu L."/>
            <person name="Ma J."/>
        </authorList>
    </citation>
    <scope>NUCLEOTIDE SEQUENCE [LARGE SCALE GENOMIC DNA]</scope>
    <source>
        <strain evidence="2">JCM 14162</strain>
    </source>
</reference>
<name>A0ABP3KII1_9SPHN</name>
<protein>
    <recommendedName>
        <fullName evidence="3">SMI1/KNR4 family protein</fullName>
    </recommendedName>
</protein>
<sequence>MKETLELIAVEQRTASENVHAPASHDHIENLKAEAKSRLSAELPDEFLDFLALYDGVDFNGVVIYGSHQSHDNRDQSGFWQGLIAANAEWRESGDHEEYVILGETGMDILTVDKNGQKPAARDRVSGDIVEEFPSTAMMIERYLKAHL</sequence>
<dbReference type="InterPro" id="IPR037883">
    <property type="entry name" value="Knr4/Smi1-like_sf"/>
</dbReference>
<dbReference type="Gene3D" id="3.40.1580.10">
    <property type="entry name" value="SMI1/KNR4-like"/>
    <property type="match status" value="1"/>
</dbReference>
<dbReference type="Proteomes" id="UP001500713">
    <property type="component" value="Unassembled WGS sequence"/>
</dbReference>
<comment type="caution">
    <text evidence="1">The sequence shown here is derived from an EMBL/GenBank/DDBJ whole genome shotgun (WGS) entry which is preliminary data.</text>
</comment>
<organism evidence="1 2">
    <name type="scientific">Parasphingorhabdus litoris</name>
    <dbReference type="NCBI Taxonomy" id="394733"/>
    <lineage>
        <taxon>Bacteria</taxon>
        <taxon>Pseudomonadati</taxon>
        <taxon>Pseudomonadota</taxon>
        <taxon>Alphaproteobacteria</taxon>
        <taxon>Sphingomonadales</taxon>
        <taxon>Sphingomonadaceae</taxon>
        <taxon>Parasphingorhabdus</taxon>
    </lineage>
</organism>
<proteinExistence type="predicted"/>
<evidence type="ECO:0008006" key="3">
    <source>
        <dbReference type="Google" id="ProtNLM"/>
    </source>
</evidence>